<dbReference type="InterPro" id="IPR001283">
    <property type="entry name" value="CRISP-related"/>
</dbReference>
<dbReference type="SMART" id="SM00198">
    <property type="entry name" value="SCP"/>
    <property type="match status" value="1"/>
</dbReference>
<protein>
    <submittedName>
        <fullName evidence="3">Cysteine-rich secretory protein family domain-containing protein</fullName>
    </submittedName>
</protein>
<dbReference type="CDD" id="cd05380">
    <property type="entry name" value="CAP_euk"/>
    <property type="match status" value="1"/>
</dbReference>
<accession>A0AAD4ML74</accession>
<dbReference type="Proteomes" id="UP001201812">
    <property type="component" value="Unassembled WGS sequence"/>
</dbReference>
<dbReference type="InterPro" id="IPR035940">
    <property type="entry name" value="CAP_sf"/>
</dbReference>
<dbReference type="Pfam" id="PF00188">
    <property type="entry name" value="CAP"/>
    <property type="match status" value="1"/>
</dbReference>
<evidence type="ECO:0000313" key="3">
    <source>
        <dbReference type="EMBL" id="KAI1696493.1"/>
    </source>
</evidence>
<keyword evidence="4" id="KW-1185">Reference proteome</keyword>
<proteinExistence type="predicted"/>
<dbReference type="EMBL" id="JAKKPZ010000325">
    <property type="protein sequence ID" value="KAI1696493.1"/>
    <property type="molecule type" value="Genomic_DNA"/>
</dbReference>
<organism evidence="3 4">
    <name type="scientific">Ditylenchus destructor</name>
    <dbReference type="NCBI Taxonomy" id="166010"/>
    <lineage>
        <taxon>Eukaryota</taxon>
        <taxon>Metazoa</taxon>
        <taxon>Ecdysozoa</taxon>
        <taxon>Nematoda</taxon>
        <taxon>Chromadorea</taxon>
        <taxon>Rhabditida</taxon>
        <taxon>Tylenchina</taxon>
        <taxon>Tylenchomorpha</taxon>
        <taxon>Sphaerularioidea</taxon>
        <taxon>Anguinidae</taxon>
        <taxon>Anguininae</taxon>
        <taxon>Ditylenchus</taxon>
    </lineage>
</organism>
<reference evidence="3" key="1">
    <citation type="submission" date="2022-01" db="EMBL/GenBank/DDBJ databases">
        <title>Genome Sequence Resource for Two Populations of Ditylenchus destructor, the Migratory Endoparasitic Phytonematode.</title>
        <authorList>
            <person name="Zhang H."/>
            <person name="Lin R."/>
            <person name="Xie B."/>
        </authorList>
    </citation>
    <scope>NUCLEOTIDE SEQUENCE</scope>
    <source>
        <strain evidence="3">BazhouSP</strain>
    </source>
</reference>
<dbReference type="PANTHER" id="PTHR10334">
    <property type="entry name" value="CYSTEINE-RICH SECRETORY PROTEIN-RELATED"/>
    <property type="match status" value="1"/>
</dbReference>
<dbReference type="AlphaFoldDB" id="A0AAD4ML74"/>
<name>A0AAD4ML74_9BILA</name>
<dbReference type="InterPro" id="IPR014044">
    <property type="entry name" value="CAP_dom"/>
</dbReference>
<feature type="domain" description="SCP" evidence="2">
    <location>
        <begin position="33"/>
        <end position="179"/>
    </location>
</feature>
<evidence type="ECO:0000256" key="1">
    <source>
        <dbReference type="SAM" id="MobiDB-lite"/>
    </source>
</evidence>
<feature type="region of interest" description="Disordered" evidence="1">
    <location>
        <begin position="243"/>
        <end position="270"/>
    </location>
</feature>
<feature type="region of interest" description="Disordered" evidence="1">
    <location>
        <begin position="1"/>
        <end position="20"/>
    </location>
</feature>
<evidence type="ECO:0000259" key="2">
    <source>
        <dbReference type="SMART" id="SM00198"/>
    </source>
</evidence>
<dbReference type="SUPFAM" id="SSF55797">
    <property type="entry name" value="PR-1-like"/>
    <property type="match status" value="1"/>
</dbReference>
<sequence length="270" mass="31731">MDLNSVGHTERHGSGEPEILAKKNDFDARLSKKERHVVLNAHNHYRRTLAKGESRSNDGDTLPEAANMFKMKYSRKIEHVAQKWASKCTGKHSYNPKYGENIAQFWPYANKKKVLKESAHNWWAELKKFGMNRNLKFTETLDNGNTWEDIGHWSQVYSYIFYSTELAARETCLSCCMFTILWRWREPSGLSPSPHLRISIKWYIHIFLLDEIDSSRDMSTHLNSDITDVPPQTNVDRRCQHRRCQQEARPQTHRISEPLLEPTQMERTLR</sequence>
<gene>
    <name evidence="3" type="ORF">DdX_19015</name>
</gene>
<comment type="caution">
    <text evidence="3">The sequence shown here is derived from an EMBL/GenBank/DDBJ whole genome shotgun (WGS) entry which is preliminary data.</text>
</comment>
<dbReference type="Gene3D" id="3.40.33.10">
    <property type="entry name" value="CAP"/>
    <property type="match status" value="1"/>
</dbReference>
<feature type="compositionally biased region" description="Basic and acidic residues" evidence="1">
    <location>
        <begin position="8"/>
        <end position="20"/>
    </location>
</feature>
<evidence type="ECO:0000313" key="4">
    <source>
        <dbReference type="Proteomes" id="UP001201812"/>
    </source>
</evidence>